<keyword evidence="3" id="KW-1185">Reference proteome</keyword>
<name>A0ABS4GE80_9FIRM</name>
<protein>
    <submittedName>
        <fullName evidence="2">Cyclic lactone autoinducer peptide</fullName>
    </submittedName>
</protein>
<feature type="chain" id="PRO_5046346649" evidence="1">
    <location>
        <begin position="28"/>
        <end position="51"/>
    </location>
</feature>
<keyword evidence="1" id="KW-0732">Signal</keyword>
<dbReference type="NCBIfam" id="TIGR04223">
    <property type="entry name" value="quorum_AgrD"/>
    <property type="match status" value="1"/>
</dbReference>
<dbReference type="RefSeq" id="WP_209511701.1">
    <property type="nucleotide sequence ID" value="NZ_JAGGKS010000005.1"/>
</dbReference>
<comment type="caution">
    <text evidence="2">The sequence shown here is derived from an EMBL/GenBank/DDBJ whole genome shotgun (WGS) entry which is preliminary data.</text>
</comment>
<dbReference type="EMBL" id="JAGGKS010000005">
    <property type="protein sequence ID" value="MBP1925959.1"/>
    <property type="molecule type" value="Genomic_DNA"/>
</dbReference>
<feature type="signal peptide" evidence="1">
    <location>
        <begin position="1"/>
        <end position="27"/>
    </location>
</feature>
<accession>A0ABS4GE80</accession>
<evidence type="ECO:0000313" key="2">
    <source>
        <dbReference type="EMBL" id="MBP1925959.1"/>
    </source>
</evidence>
<evidence type="ECO:0000256" key="1">
    <source>
        <dbReference type="SAM" id="SignalP"/>
    </source>
</evidence>
<gene>
    <name evidence="2" type="ORF">J2Z76_001823</name>
</gene>
<proteinExistence type="predicted"/>
<sequence>MKKFNYSKISLSLLTCLTMVLVTTAKATVGTTCLFFVNQPKIPNCLIEDDK</sequence>
<reference evidence="2 3" key="1">
    <citation type="submission" date="2021-03" db="EMBL/GenBank/DDBJ databases">
        <title>Genomic Encyclopedia of Type Strains, Phase IV (KMG-IV): sequencing the most valuable type-strain genomes for metagenomic binning, comparative biology and taxonomic classification.</title>
        <authorList>
            <person name="Goeker M."/>
        </authorList>
    </citation>
    <scope>NUCLEOTIDE SEQUENCE [LARGE SCALE GENOMIC DNA]</scope>
    <source>
        <strain evidence="2 3">DSM 24004</strain>
    </source>
</reference>
<dbReference type="InterPro" id="IPR009229">
    <property type="entry name" value="AgrD"/>
</dbReference>
<organism evidence="2 3">
    <name type="scientific">Sedimentibacter acidaminivorans</name>
    <dbReference type="NCBI Taxonomy" id="913099"/>
    <lineage>
        <taxon>Bacteria</taxon>
        <taxon>Bacillati</taxon>
        <taxon>Bacillota</taxon>
        <taxon>Tissierellia</taxon>
        <taxon>Sedimentibacter</taxon>
    </lineage>
</organism>
<dbReference type="Proteomes" id="UP001519342">
    <property type="component" value="Unassembled WGS sequence"/>
</dbReference>
<evidence type="ECO:0000313" key="3">
    <source>
        <dbReference type="Proteomes" id="UP001519342"/>
    </source>
</evidence>